<proteinExistence type="predicted"/>
<reference evidence="1 2" key="1">
    <citation type="journal article" date="2014" name="Curr. Biol.">
        <title>The genome of the clonal raider ant Cerapachys biroi.</title>
        <authorList>
            <person name="Oxley P.R."/>
            <person name="Ji L."/>
            <person name="Fetter-Pruneda I."/>
            <person name="McKenzie S.K."/>
            <person name="Li C."/>
            <person name="Hu H."/>
            <person name="Zhang G."/>
            <person name="Kronauer D.J."/>
        </authorList>
    </citation>
    <scope>NUCLEOTIDE SEQUENCE [LARGE SCALE GENOMIC DNA]</scope>
</reference>
<accession>A0A026WI26</accession>
<dbReference type="EMBL" id="KK107195">
    <property type="protein sequence ID" value="EZA55660.1"/>
    <property type="molecule type" value="Genomic_DNA"/>
</dbReference>
<gene>
    <name evidence="1" type="ORF">X777_04302</name>
</gene>
<organism evidence="1 2">
    <name type="scientific">Ooceraea biroi</name>
    <name type="common">Clonal raider ant</name>
    <name type="synonym">Cerapachys biroi</name>
    <dbReference type="NCBI Taxonomy" id="2015173"/>
    <lineage>
        <taxon>Eukaryota</taxon>
        <taxon>Metazoa</taxon>
        <taxon>Ecdysozoa</taxon>
        <taxon>Arthropoda</taxon>
        <taxon>Hexapoda</taxon>
        <taxon>Insecta</taxon>
        <taxon>Pterygota</taxon>
        <taxon>Neoptera</taxon>
        <taxon>Endopterygota</taxon>
        <taxon>Hymenoptera</taxon>
        <taxon>Apocrita</taxon>
        <taxon>Aculeata</taxon>
        <taxon>Formicoidea</taxon>
        <taxon>Formicidae</taxon>
        <taxon>Dorylinae</taxon>
        <taxon>Ooceraea</taxon>
    </lineage>
</organism>
<dbReference type="Proteomes" id="UP000053097">
    <property type="component" value="Unassembled WGS sequence"/>
</dbReference>
<keyword evidence="2" id="KW-1185">Reference proteome</keyword>
<dbReference type="AlphaFoldDB" id="A0A026WI26"/>
<sequence length="105" mass="11572">TANPKDLKYATSDAVSLFFLLQRDDRLLSNVDAVGLVKIVLSLGCFAPLNTSISHTSLSASHVQSDGDLFSTKVEQSVGLIDNAYRQIRNAPYDNWQVNDLSRPF</sequence>
<name>A0A026WI26_OOCBI</name>
<feature type="non-terminal residue" evidence="1">
    <location>
        <position position="1"/>
    </location>
</feature>
<evidence type="ECO:0000313" key="2">
    <source>
        <dbReference type="Proteomes" id="UP000053097"/>
    </source>
</evidence>
<evidence type="ECO:0000313" key="1">
    <source>
        <dbReference type="EMBL" id="EZA55660.1"/>
    </source>
</evidence>
<protein>
    <submittedName>
        <fullName evidence="1">Uncharacterized protein</fullName>
    </submittedName>
</protein>